<dbReference type="EMBL" id="FNYD01000012">
    <property type="protein sequence ID" value="SEK02584.1"/>
    <property type="molecule type" value="Genomic_DNA"/>
</dbReference>
<reference evidence="2 3" key="1">
    <citation type="submission" date="2016-10" db="EMBL/GenBank/DDBJ databases">
        <authorList>
            <person name="de Groot N.N."/>
        </authorList>
    </citation>
    <scope>NUCLEOTIDE SEQUENCE [LARGE SCALE GENOMIC DNA]</scope>
    <source>
        <strain evidence="2 3">DSM 29340</strain>
    </source>
</reference>
<dbReference type="InterPro" id="IPR009956">
    <property type="entry name" value="Post-segregation_anti-tox_CcdA"/>
</dbReference>
<proteinExistence type="predicted"/>
<organism evidence="2 3">
    <name type="scientific">Cribrihabitans marinus</name>
    <dbReference type="NCBI Taxonomy" id="1227549"/>
    <lineage>
        <taxon>Bacteria</taxon>
        <taxon>Pseudomonadati</taxon>
        <taxon>Pseudomonadota</taxon>
        <taxon>Alphaproteobacteria</taxon>
        <taxon>Rhodobacterales</taxon>
        <taxon>Paracoccaceae</taxon>
        <taxon>Cribrihabitans</taxon>
    </lineage>
</organism>
<sequence>MQASKTARKATNLSLDQTLLAEARALGVNLSRAAEAGLSEAVRRAKAEAWRRENAEAIASSNDWAEANGLPLEAFRQF</sequence>
<dbReference type="STRING" id="1227549.SAMN05444007_11214"/>
<dbReference type="OrthoDB" id="7191115at2"/>
<dbReference type="AlphaFoldDB" id="A0A1H7DMH7"/>
<dbReference type="Pfam" id="PF07362">
    <property type="entry name" value="CcdA"/>
    <property type="match status" value="1"/>
</dbReference>
<gene>
    <name evidence="2" type="ORF">SAMN05444007_11214</name>
</gene>
<keyword evidence="1" id="KW-1277">Toxin-antitoxin system</keyword>
<evidence type="ECO:0000313" key="2">
    <source>
        <dbReference type="EMBL" id="SEK02584.1"/>
    </source>
</evidence>
<keyword evidence="3" id="KW-1185">Reference proteome</keyword>
<protein>
    <submittedName>
        <fullName evidence="2">Antitoxin CcdA</fullName>
    </submittedName>
</protein>
<dbReference type="Proteomes" id="UP000199379">
    <property type="component" value="Unassembled WGS sequence"/>
</dbReference>
<name>A0A1H7DMH7_9RHOB</name>
<evidence type="ECO:0000256" key="1">
    <source>
        <dbReference type="ARBA" id="ARBA00022649"/>
    </source>
</evidence>
<dbReference type="RefSeq" id="WP_092370301.1">
    <property type="nucleotide sequence ID" value="NZ_FNYD01000012.1"/>
</dbReference>
<evidence type="ECO:0000313" key="3">
    <source>
        <dbReference type="Proteomes" id="UP000199379"/>
    </source>
</evidence>
<accession>A0A1H7DMH7</accession>